<dbReference type="EMBL" id="JAACXV010000058">
    <property type="protein sequence ID" value="KAF7285304.1"/>
    <property type="molecule type" value="Genomic_DNA"/>
</dbReference>
<organism evidence="2 3">
    <name type="scientific">Rhynchophorus ferrugineus</name>
    <name type="common">Red palm weevil</name>
    <name type="synonym">Curculio ferrugineus</name>
    <dbReference type="NCBI Taxonomy" id="354439"/>
    <lineage>
        <taxon>Eukaryota</taxon>
        <taxon>Metazoa</taxon>
        <taxon>Ecdysozoa</taxon>
        <taxon>Arthropoda</taxon>
        <taxon>Hexapoda</taxon>
        <taxon>Insecta</taxon>
        <taxon>Pterygota</taxon>
        <taxon>Neoptera</taxon>
        <taxon>Endopterygota</taxon>
        <taxon>Coleoptera</taxon>
        <taxon>Polyphaga</taxon>
        <taxon>Cucujiformia</taxon>
        <taxon>Curculionidae</taxon>
        <taxon>Dryophthorinae</taxon>
        <taxon>Rhynchophorus</taxon>
    </lineage>
</organism>
<gene>
    <name evidence="2" type="ORF">GWI33_011433</name>
</gene>
<evidence type="ECO:0000256" key="1">
    <source>
        <dbReference type="SAM" id="MobiDB-lite"/>
    </source>
</evidence>
<feature type="compositionally biased region" description="Basic residues" evidence="1">
    <location>
        <begin position="1"/>
        <end position="16"/>
    </location>
</feature>
<reference evidence="2" key="1">
    <citation type="submission" date="2020-08" db="EMBL/GenBank/DDBJ databases">
        <title>Genome sequencing and assembly of the red palm weevil Rhynchophorus ferrugineus.</title>
        <authorList>
            <person name="Dias G.B."/>
            <person name="Bergman C.M."/>
            <person name="Manee M."/>
        </authorList>
    </citation>
    <scope>NUCLEOTIDE SEQUENCE</scope>
    <source>
        <strain evidence="2">AA-2017</strain>
        <tissue evidence="2">Whole larva</tissue>
    </source>
</reference>
<accession>A0A834IRS9</accession>
<evidence type="ECO:0000313" key="2">
    <source>
        <dbReference type="EMBL" id="KAF7285304.1"/>
    </source>
</evidence>
<feature type="region of interest" description="Disordered" evidence="1">
    <location>
        <begin position="1"/>
        <end position="42"/>
    </location>
</feature>
<keyword evidence="3" id="KW-1185">Reference proteome</keyword>
<name>A0A834IRS9_RHYFE</name>
<protein>
    <submittedName>
        <fullName evidence="2">Uncharacterized protein</fullName>
    </submittedName>
</protein>
<proteinExistence type="predicted"/>
<sequence>MGKGKSHVQSSKKKRTSNRERSVTCERVPGNGAESRENPGPKPFALPSLLWYLTEFHRNATKISDYEGYLRGNSRIFNGKDGP</sequence>
<evidence type="ECO:0000313" key="3">
    <source>
        <dbReference type="Proteomes" id="UP000625711"/>
    </source>
</evidence>
<dbReference type="Proteomes" id="UP000625711">
    <property type="component" value="Unassembled WGS sequence"/>
</dbReference>
<dbReference type="AlphaFoldDB" id="A0A834IRS9"/>
<comment type="caution">
    <text evidence="2">The sequence shown here is derived from an EMBL/GenBank/DDBJ whole genome shotgun (WGS) entry which is preliminary data.</text>
</comment>